<dbReference type="EMBL" id="QEAN01000258">
    <property type="protein sequence ID" value="TPX41762.1"/>
    <property type="molecule type" value="Genomic_DNA"/>
</dbReference>
<evidence type="ECO:0000313" key="7">
    <source>
        <dbReference type="Proteomes" id="UP000320475"/>
    </source>
</evidence>
<dbReference type="Gene3D" id="2.60.40.200">
    <property type="entry name" value="Superoxide dismutase, copper/zinc binding domain"/>
    <property type="match status" value="2"/>
</dbReference>
<gene>
    <name evidence="5" type="ORF">SeLEV6574_g04254</name>
    <name evidence="4" type="ORF">SeMB42_g05423</name>
</gene>
<dbReference type="Pfam" id="PF00080">
    <property type="entry name" value="Sod_Cu"/>
    <property type="match status" value="1"/>
</dbReference>
<evidence type="ECO:0000313" key="4">
    <source>
        <dbReference type="EMBL" id="TPX41762.1"/>
    </source>
</evidence>
<keyword evidence="6" id="KW-1185">Reference proteome</keyword>
<proteinExistence type="predicted"/>
<sequence length="389" mass="40936">MHAIITAPALIPLLSSLLISAVRGSSPPVPGDPHDVWVYFNGSHQQNHGINGVVMFSQSAFGANSATRVTVNLTSPQPSQRYLYHVHEWAVPGGNCRGTGDHWNPYSVNYTTDGKCDPADETTCQAGDLCGKMGTMIPDSTGRFVATRLDNTLQVESILGRSITVHLDDAARTPIACATIGSKHIYPPTYSPAASKALRPNSNPPAPISPSPSPSPSPAPSPPASLPSVVQGVTVSFDPLQMQNSLSVGGSILLLHPSGNHANIHVALTGLVPALGDTAFTWHIGEFAVKNLDCTTTGRIYNPRNINTRSTPCHTGDTENFNTTCPMGAMSNKGGDLQAPDGTALQSFRDPSFDLNLAQGRSVVVSSSKNRTNIVACANIGTANLIYAP</sequence>
<dbReference type="GO" id="GO:0005507">
    <property type="term" value="F:copper ion binding"/>
    <property type="evidence" value="ECO:0007669"/>
    <property type="project" value="InterPro"/>
</dbReference>
<dbReference type="InterPro" id="IPR024134">
    <property type="entry name" value="SOD_Cu/Zn_/chaperone"/>
</dbReference>
<feature type="signal peptide" evidence="2">
    <location>
        <begin position="1"/>
        <end position="24"/>
    </location>
</feature>
<dbReference type="PANTHER" id="PTHR10003">
    <property type="entry name" value="SUPEROXIDE DISMUTASE CU-ZN -RELATED"/>
    <property type="match status" value="1"/>
</dbReference>
<dbReference type="InterPro" id="IPR036423">
    <property type="entry name" value="SOD-like_Cu/Zn_dom_sf"/>
</dbReference>
<dbReference type="GO" id="GO:0006801">
    <property type="term" value="P:superoxide metabolic process"/>
    <property type="evidence" value="ECO:0007669"/>
    <property type="project" value="InterPro"/>
</dbReference>
<reference evidence="6 7" key="1">
    <citation type="journal article" date="2019" name="Sci. Rep.">
        <title>Comparative genomics of chytrid fungi reveal insights into the obligate biotrophic and pathogenic lifestyle of Synchytrium endobioticum.</title>
        <authorList>
            <person name="van de Vossenberg B.T.L.H."/>
            <person name="Warris S."/>
            <person name="Nguyen H.D.T."/>
            <person name="van Gent-Pelzer M.P.E."/>
            <person name="Joly D.L."/>
            <person name="van de Geest H.C."/>
            <person name="Bonants P.J.M."/>
            <person name="Smith D.S."/>
            <person name="Levesque C.A."/>
            <person name="van der Lee T.A.J."/>
        </authorList>
    </citation>
    <scope>NUCLEOTIDE SEQUENCE [LARGE SCALE GENOMIC DNA]</scope>
    <source>
        <strain evidence="5 7">LEV6574</strain>
        <strain evidence="4 6">MB42</strain>
    </source>
</reference>
<dbReference type="Proteomes" id="UP000320475">
    <property type="component" value="Unassembled WGS sequence"/>
</dbReference>
<feature type="region of interest" description="Disordered" evidence="1">
    <location>
        <begin position="191"/>
        <end position="227"/>
    </location>
</feature>
<dbReference type="STRING" id="286115.A0A507CRG5"/>
<name>A0A507CRG5_9FUNG</name>
<evidence type="ECO:0000313" key="5">
    <source>
        <dbReference type="EMBL" id="TPX44848.1"/>
    </source>
</evidence>
<keyword evidence="2" id="KW-0732">Signal</keyword>
<comment type="caution">
    <text evidence="4">The sequence shown here is derived from an EMBL/GenBank/DDBJ whole genome shotgun (WGS) entry which is preliminary data.</text>
</comment>
<accession>A0A507CRG5</accession>
<dbReference type="VEuPathDB" id="FungiDB:SeMB42_g05423"/>
<dbReference type="InterPro" id="IPR001424">
    <property type="entry name" value="SOD_Cu_Zn_dom"/>
</dbReference>
<protein>
    <recommendedName>
        <fullName evidence="3">Superoxide dismutase copper/zinc binding domain-containing protein</fullName>
    </recommendedName>
</protein>
<dbReference type="SUPFAM" id="SSF49329">
    <property type="entry name" value="Cu,Zn superoxide dismutase-like"/>
    <property type="match status" value="2"/>
</dbReference>
<evidence type="ECO:0000313" key="6">
    <source>
        <dbReference type="Proteomes" id="UP000317494"/>
    </source>
</evidence>
<evidence type="ECO:0000256" key="1">
    <source>
        <dbReference type="SAM" id="MobiDB-lite"/>
    </source>
</evidence>
<evidence type="ECO:0000256" key="2">
    <source>
        <dbReference type="SAM" id="SignalP"/>
    </source>
</evidence>
<feature type="compositionally biased region" description="Pro residues" evidence="1">
    <location>
        <begin position="202"/>
        <end position="225"/>
    </location>
</feature>
<evidence type="ECO:0000259" key="3">
    <source>
        <dbReference type="Pfam" id="PF00080"/>
    </source>
</evidence>
<organism evidence="4 6">
    <name type="scientific">Synchytrium endobioticum</name>
    <dbReference type="NCBI Taxonomy" id="286115"/>
    <lineage>
        <taxon>Eukaryota</taxon>
        <taxon>Fungi</taxon>
        <taxon>Fungi incertae sedis</taxon>
        <taxon>Chytridiomycota</taxon>
        <taxon>Chytridiomycota incertae sedis</taxon>
        <taxon>Chytridiomycetes</taxon>
        <taxon>Synchytriales</taxon>
        <taxon>Synchytriaceae</taxon>
        <taxon>Synchytrium</taxon>
    </lineage>
</organism>
<dbReference type="AlphaFoldDB" id="A0A507CRG5"/>
<dbReference type="OrthoDB" id="159229at2759"/>
<dbReference type="EMBL" id="QEAM01000166">
    <property type="protein sequence ID" value="TPX44848.1"/>
    <property type="molecule type" value="Genomic_DNA"/>
</dbReference>
<feature type="chain" id="PRO_5033839692" description="Superoxide dismutase copper/zinc binding domain-containing protein" evidence="2">
    <location>
        <begin position="25"/>
        <end position="389"/>
    </location>
</feature>
<feature type="domain" description="Superoxide dismutase copper/zinc binding" evidence="3">
    <location>
        <begin position="51"/>
        <end position="169"/>
    </location>
</feature>
<dbReference type="Proteomes" id="UP000317494">
    <property type="component" value="Unassembled WGS sequence"/>
</dbReference>